<sequence>MENPPYMPINLKIIMNSSRSTQNPMMPSTKAMVAQSYNINTPFIENYDFSRDNYGCRYGVKEVVR</sequence>
<evidence type="ECO:0000313" key="1">
    <source>
        <dbReference type="EMBL" id="VFK64806.1"/>
    </source>
</evidence>
<proteinExistence type="predicted"/>
<accession>A0A451AYY4</accession>
<dbReference type="AlphaFoldDB" id="A0A451AYY4"/>
<gene>
    <name evidence="1" type="ORF">BECKUNK1418G_GA0071005_105117</name>
    <name evidence="2" type="ORF">BECKUNK1418H_GA0071006_105617</name>
</gene>
<dbReference type="EMBL" id="CAADFZ010000051">
    <property type="protein sequence ID" value="VFK64806.1"/>
    <property type="molecule type" value="Genomic_DNA"/>
</dbReference>
<evidence type="ECO:0000313" key="2">
    <source>
        <dbReference type="EMBL" id="VFK71244.1"/>
    </source>
</evidence>
<protein>
    <submittedName>
        <fullName evidence="2">Uncharacterized protein</fullName>
    </submittedName>
</protein>
<name>A0A451AYY4_9GAMM</name>
<organism evidence="2">
    <name type="scientific">Candidatus Kentrum sp. UNK</name>
    <dbReference type="NCBI Taxonomy" id="2126344"/>
    <lineage>
        <taxon>Bacteria</taxon>
        <taxon>Pseudomonadati</taxon>
        <taxon>Pseudomonadota</taxon>
        <taxon>Gammaproteobacteria</taxon>
        <taxon>Candidatus Kentrum</taxon>
    </lineage>
</organism>
<dbReference type="EMBL" id="CAADGD010000056">
    <property type="protein sequence ID" value="VFK71244.1"/>
    <property type="molecule type" value="Genomic_DNA"/>
</dbReference>
<reference evidence="2" key="1">
    <citation type="submission" date="2019-02" db="EMBL/GenBank/DDBJ databases">
        <authorList>
            <person name="Gruber-Vodicka R. H."/>
            <person name="Seah K. B. B."/>
        </authorList>
    </citation>
    <scope>NUCLEOTIDE SEQUENCE</scope>
    <source>
        <strain evidence="2">BECK_BY19</strain>
        <strain evidence="1">BECK_BY8</strain>
    </source>
</reference>